<dbReference type="InterPro" id="IPR036390">
    <property type="entry name" value="WH_DNA-bd_sf"/>
</dbReference>
<evidence type="ECO:0000313" key="2">
    <source>
        <dbReference type="EMBL" id="HHQ80559.1"/>
    </source>
</evidence>
<comment type="caution">
    <text evidence="2">The sequence shown here is derived from an EMBL/GenBank/DDBJ whole genome shotgun (WGS) entry which is preliminary data.</text>
</comment>
<reference evidence="2" key="1">
    <citation type="journal article" date="2020" name="mSystems">
        <title>Genome- and Community-Level Interaction Insights into Carbon Utilization and Element Cycling Functions of Hydrothermarchaeota in Hydrothermal Sediment.</title>
        <authorList>
            <person name="Zhou Z."/>
            <person name="Liu Y."/>
            <person name="Xu W."/>
            <person name="Pan J."/>
            <person name="Luo Z.H."/>
            <person name="Li M."/>
        </authorList>
    </citation>
    <scope>NUCLEOTIDE SEQUENCE [LARGE SCALE GENOMIC DNA]</scope>
    <source>
        <strain evidence="2">SpSt-1116</strain>
    </source>
</reference>
<accession>A0A7J3ZKI2</accession>
<dbReference type="EMBL" id="DRZC01000055">
    <property type="protein sequence ID" value="HHQ80559.1"/>
    <property type="molecule type" value="Genomic_DNA"/>
</dbReference>
<dbReference type="InterPro" id="IPR036388">
    <property type="entry name" value="WH-like_DNA-bd_sf"/>
</dbReference>
<evidence type="ECO:0008006" key="3">
    <source>
        <dbReference type="Google" id="ProtNLM"/>
    </source>
</evidence>
<protein>
    <recommendedName>
        <fullName evidence="3">Transcriptional regulator</fullName>
    </recommendedName>
</protein>
<feature type="region of interest" description="Disordered" evidence="1">
    <location>
        <begin position="73"/>
        <end position="93"/>
    </location>
</feature>
<proteinExistence type="predicted"/>
<dbReference type="Gene3D" id="1.10.10.10">
    <property type="entry name" value="Winged helix-like DNA-binding domain superfamily/Winged helix DNA-binding domain"/>
    <property type="match status" value="1"/>
</dbReference>
<sequence>MSKSRAISTEILKALNEAGAANPGDIVTRTGLPRYIVLAAFQVLHELGYIRKIYDKGSHKIYVLTEKGRSLLEESGDNRRHRAKQDSTIEVET</sequence>
<gene>
    <name evidence="2" type="ORF">ENM78_03795</name>
</gene>
<evidence type="ECO:0000256" key="1">
    <source>
        <dbReference type="SAM" id="MobiDB-lite"/>
    </source>
</evidence>
<dbReference type="SUPFAM" id="SSF46785">
    <property type="entry name" value="Winged helix' DNA-binding domain"/>
    <property type="match status" value="1"/>
</dbReference>
<dbReference type="AlphaFoldDB" id="A0A7J3ZKI2"/>
<name>A0A7J3ZKI2_9CREN</name>
<organism evidence="2">
    <name type="scientific">Fervidicoccus fontis</name>
    <dbReference type="NCBI Taxonomy" id="683846"/>
    <lineage>
        <taxon>Archaea</taxon>
        <taxon>Thermoproteota</taxon>
        <taxon>Thermoprotei</taxon>
        <taxon>Fervidicoccales</taxon>
        <taxon>Fervidicoccaceae</taxon>
        <taxon>Fervidicoccus</taxon>
    </lineage>
</organism>